<protein>
    <submittedName>
        <fullName evidence="1">Uncharacterized protein</fullName>
    </submittedName>
</protein>
<proteinExistence type="predicted"/>
<accession>A0A1H8DFJ0</accession>
<dbReference type="Proteomes" id="UP000198953">
    <property type="component" value="Unassembled WGS sequence"/>
</dbReference>
<dbReference type="EMBL" id="FOBF01000021">
    <property type="protein sequence ID" value="SEN06059.1"/>
    <property type="molecule type" value="Genomic_DNA"/>
</dbReference>
<evidence type="ECO:0000313" key="2">
    <source>
        <dbReference type="Proteomes" id="UP000198953"/>
    </source>
</evidence>
<keyword evidence="2" id="KW-1185">Reference proteome</keyword>
<evidence type="ECO:0000313" key="1">
    <source>
        <dbReference type="EMBL" id="SEN06059.1"/>
    </source>
</evidence>
<sequence>MDVVARVDVLALAGTPAETFTAGGAAVTVGPRGSVVIADPVDQVGASGVWSSEEFRLVGPVPGALAERFLRSARAWPSLAPSAELGSIHLFVRLGQAFLYLGTVHHSQSGWTGDVWTMEDCTLRVEPPLSRDVLDRVRPPGTPTTLPGLDWLDHVDDDRATALRLFIEGWYPPPDPDEEPDTPSVVVPEALAAFYRLARGRTGVLGVQNFIRPAGDLTIGADGLLEFGHENQGCFSWSLDLSQDDPTVWTSDAPDFRHVEREPLSGFLLQFSLYEAMLNAPYHAWSRPVPTPIASELLGTLRRVPLKTWMWPMYQTSFYVAPGLIACVDDDEENEECRVEFGATHRSLLRPLADQGIRWSVFDG</sequence>
<organism evidence="1 2">
    <name type="scientific">Nonomuraea pusilla</name>
    <dbReference type="NCBI Taxonomy" id="46177"/>
    <lineage>
        <taxon>Bacteria</taxon>
        <taxon>Bacillati</taxon>
        <taxon>Actinomycetota</taxon>
        <taxon>Actinomycetes</taxon>
        <taxon>Streptosporangiales</taxon>
        <taxon>Streptosporangiaceae</taxon>
        <taxon>Nonomuraea</taxon>
    </lineage>
</organism>
<dbReference type="AlphaFoldDB" id="A0A1H8DFJ0"/>
<name>A0A1H8DFJ0_9ACTN</name>
<reference evidence="1 2" key="1">
    <citation type="submission" date="2016-10" db="EMBL/GenBank/DDBJ databases">
        <authorList>
            <person name="de Groot N.N."/>
        </authorList>
    </citation>
    <scope>NUCLEOTIDE SEQUENCE [LARGE SCALE GENOMIC DNA]</scope>
    <source>
        <strain evidence="1 2">DSM 43357</strain>
    </source>
</reference>
<gene>
    <name evidence="1" type="ORF">SAMN05660976_06724</name>
</gene>